<keyword evidence="3" id="KW-1185">Reference proteome</keyword>
<evidence type="ECO:0000313" key="2">
    <source>
        <dbReference type="EMBL" id="ACY15595.1"/>
    </source>
</evidence>
<dbReference type="eggNOG" id="COG1595">
    <property type="taxonomic scope" value="Bacteria"/>
</dbReference>
<dbReference type="HOGENOM" id="CLU_723410_0_0_7"/>
<organism evidence="2 3">
    <name type="scientific">Haliangium ochraceum (strain DSM 14365 / JCM 11303 / SMP-2)</name>
    <dbReference type="NCBI Taxonomy" id="502025"/>
    <lineage>
        <taxon>Bacteria</taxon>
        <taxon>Pseudomonadati</taxon>
        <taxon>Myxococcota</taxon>
        <taxon>Polyangia</taxon>
        <taxon>Haliangiales</taxon>
        <taxon>Kofleriaceae</taxon>
        <taxon>Haliangium</taxon>
    </lineage>
</organism>
<gene>
    <name evidence="2" type="ordered locus">Hoch_3089</name>
</gene>
<reference evidence="2 3" key="1">
    <citation type="journal article" date="2010" name="Stand. Genomic Sci.">
        <title>Complete genome sequence of Haliangium ochraceum type strain (SMP-2).</title>
        <authorList>
            <consortium name="US DOE Joint Genome Institute (JGI-PGF)"/>
            <person name="Ivanova N."/>
            <person name="Daum C."/>
            <person name="Lang E."/>
            <person name="Abt B."/>
            <person name="Kopitz M."/>
            <person name="Saunders E."/>
            <person name="Lapidus A."/>
            <person name="Lucas S."/>
            <person name="Glavina Del Rio T."/>
            <person name="Nolan M."/>
            <person name="Tice H."/>
            <person name="Copeland A."/>
            <person name="Cheng J.F."/>
            <person name="Chen F."/>
            <person name="Bruce D."/>
            <person name="Goodwin L."/>
            <person name="Pitluck S."/>
            <person name="Mavromatis K."/>
            <person name="Pati A."/>
            <person name="Mikhailova N."/>
            <person name="Chen A."/>
            <person name="Palaniappan K."/>
            <person name="Land M."/>
            <person name="Hauser L."/>
            <person name="Chang Y.J."/>
            <person name="Jeffries C.D."/>
            <person name="Detter J.C."/>
            <person name="Brettin T."/>
            <person name="Rohde M."/>
            <person name="Goker M."/>
            <person name="Bristow J."/>
            <person name="Markowitz V."/>
            <person name="Eisen J.A."/>
            <person name="Hugenholtz P."/>
            <person name="Kyrpides N.C."/>
            <person name="Klenk H.P."/>
        </authorList>
    </citation>
    <scope>NUCLEOTIDE SEQUENCE [LARGE SCALE GENOMIC DNA]</scope>
    <source>
        <strain evidence="3">DSM 14365 / CIP 107738 / JCM 11303 / AJ 13395 / SMP-2</strain>
    </source>
</reference>
<evidence type="ECO:0000313" key="3">
    <source>
        <dbReference type="Proteomes" id="UP000001880"/>
    </source>
</evidence>
<dbReference type="RefSeq" id="WP_012828195.1">
    <property type="nucleotide sequence ID" value="NC_013440.1"/>
</dbReference>
<name>D0LS96_HALO1</name>
<keyword evidence="1" id="KW-0732">Signal</keyword>
<accession>D0LS96</accession>
<protein>
    <recommendedName>
        <fullName evidence="4">Lipoprotein</fullName>
    </recommendedName>
</protein>
<proteinExistence type="predicted"/>
<dbReference type="PROSITE" id="PS51257">
    <property type="entry name" value="PROKAR_LIPOPROTEIN"/>
    <property type="match status" value="1"/>
</dbReference>
<dbReference type="AlphaFoldDB" id="D0LS96"/>
<evidence type="ECO:0008006" key="4">
    <source>
        <dbReference type="Google" id="ProtNLM"/>
    </source>
</evidence>
<sequence>MTRKAPFRSLSFSPTTALAGLVGGLALTLGGCAAEMDLDYEAHSSAIETEFISTQWGYVWSHKSTGSFVAASAYSRNSSGNVFGQGVDNTVTQLGVGEYSVHFPGLSSVGGHVQVSAYGSGSERCKVASWVGASGGTDVRVNCFSATGAAVNSLFTASFVNKSGTSSTDEAYVWANQPASASYTPSAAYQFNSSGQTNTITRQGTGAYTVSLPGQSAAGGTLEVTAYGAGSDYCKVTSWQQTTDGVDAFVRCFAAGGSPSDSLYTLNFANASSPNGAYSYSYAWADQATSASYTPSLSYQKGFLAGSPGDVATDITAGRSAQGRYFVDMPGMGTDGSNLQVTAYGTGSEYCKVVNWTAISGGGVRGNIACFDTDGDPADTRFVTVFTDEDVFIP</sequence>
<dbReference type="EMBL" id="CP001804">
    <property type="protein sequence ID" value="ACY15595.1"/>
    <property type="molecule type" value="Genomic_DNA"/>
</dbReference>
<dbReference type="OrthoDB" id="3806195at2"/>
<dbReference type="KEGG" id="hoh:Hoch_3089"/>
<dbReference type="Proteomes" id="UP000001880">
    <property type="component" value="Chromosome"/>
</dbReference>
<feature type="signal peptide" evidence="1">
    <location>
        <begin position="1"/>
        <end position="19"/>
    </location>
</feature>
<feature type="chain" id="PRO_5003010406" description="Lipoprotein" evidence="1">
    <location>
        <begin position="20"/>
        <end position="394"/>
    </location>
</feature>
<evidence type="ECO:0000256" key="1">
    <source>
        <dbReference type="SAM" id="SignalP"/>
    </source>
</evidence>